<dbReference type="InterPro" id="IPR018170">
    <property type="entry name" value="Aldo/ket_reductase_CS"/>
</dbReference>
<organism evidence="8 9">
    <name type="scientific">Candidatus Pullilachnospira gallistercoris</name>
    <dbReference type="NCBI Taxonomy" id="2840911"/>
    <lineage>
        <taxon>Bacteria</taxon>
        <taxon>Bacillati</taxon>
        <taxon>Bacillota</taxon>
        <taxon>Clostridia</taxon>
        <taxon>Lachnospirales</taxon>
        <taxon>Lachnospiraceae</taxon>
        <taxon>Lachnospiraceae incertae sedis</taxon>
        <taxon>Candidatus Pullilachnospira</taxon>
    </lineage>
</organism>
<dbReference type="InterPro" id="IPR020471">
    <property type="entry name" value="AKR"/>
</dbReference>
<dbReference type="Gene3D" id="3.20.20.100">
    <property type="entry name" value="NADP-dependent oxidoreductase domain"/>
    <property type="match status" value="1"/>
</dbReference>
<accession>A0A9D1E8S3</accession>
<dbReference type="Proteomes" id="UP000823912">
    <property type="component" value="Unassembled WGS sequence"/>
</dbReference>
<proteinExistence type="inferred from homology"/>
<dbReference type="InterPro" id="IPR036812">
    <property type="entry name" value="NAD(P)_OxRdtase_dom_sf"/>
</dbReference>
<gene>
    <name evidence="8" type="ORF">IAA55_02355</name>
</gene>
<dbReference type="EMBL" id="DVHM01000040">
    <property type="protein sequence ID" value="HIR70106.1"/>
    <property type="molecule type" value="Genomic_DNA"/>
</dbReference>
<evidence type="ECO:0000313" key="9">
    <source>
        <dbReference type="Proteomes" id="UP000823912"/>
    </source>
</evidence>
<dbReference type="PANTHER" id="PTHR43827:SF3">
    <property type="entry name" value="NADP-DEPENDENT OXIDOREDUCTASE DOMAIN-CONTAINING PROTEIN"/>
    <property type="match status" value="1"/>
</dbReference>
<evidence type="ECO:0000256" key="3">
    <source>
        <dbReference type="ARBA" id="ARBA00023002"/>
    </source>
</evidence>
<evidence type="ECO:0000259" key="7">
    <source>
        <dbReference type="Pfam" id="PF00248"/>
    </source>
</evidence>
<evidence type="ECO:0000256" key="4">
    <source>
        <dbReference type="PIRSR" id="PIRSR000097-1"/>
    </source>
</evidence>
<name>A0A9D1E8S3_9FIRM</name>
<dbReference type="PROSITE" id="PS00063">
    <property type="entry name" value="ALDOKETO_REDUCTASE_3"/>
    <property type="match status" value="1"/>
</dbReference>
<evidence type="ECO:0000256" key="2">
    <source>
        <dbReference type="ARBA" id="ARBA00022857"/>
    </source>
</evidence>
<keyword evidence="3" id="KW-0560">Oxidoreductase</keyword>
<dbReference type="PROSITE" id="PS00062">
    <property type="entry name" value="ALDOKETO_REDUCTASE_2"/>
    <property type="match status" value="1"/>
</dbReference>
<dbReference type="GO" id="GO:0016616">
    <property type="term" value="F:oxidoreductase activity, acting on the CH-OH group of donors, NAD or NADP as acceptor"/>
    <property type="evidence" value="ECO:0007669"/>
    <property type="project" value="UniProtKB-ARBA"/>
</dbReference>
<evidence type="ECO:0000313" key="8">
    <source>
        <dbReference type="EMBL" id="HIR70106.1"/>
    </source>
</evidence>
<evidence type="ECO:0000256" key="1">
    <source>
        <dbReference type="ARBA" id="ARBA00007905"/>
    </source>
</evidence>
<keyword evidence="2" id="KW-0521">NADP</keyword>
<dbReference type="SUPFAM" id="SSF51430">
    <property type="entry name" value="NAD(P)-linked oxidoreductase"/>
    <property type="match status" value="1"/>
</dbReference>
<feature type="active site" description="Proton donor" evidence="4">
    <location>
        <position position="52"/>
    </location>
</feature>
<reference evidence="8" key="2">
    <citation type="journal article" date="2021" name="PeerJ">
        <title>Extensive microbial diversity within the chicken gut microbiome revealed by metagenomics and culture.</title>
        <authorList>
            <person name="Gilroy R."/>
            <person name="Ravi A."/>
            <person name="Getino M."/>
            <person name="Pursley I."/>
            <person name="Horton D.L."/>
            <person name="Alikhan N.F."/>
            <person name="Baker D."/>
            <person name="Gharbi K."/>
            <person name="Hall N."/>
            <person name="Watson M."/>
            <person name="Adriaenssens E.M."/>
            <person name="Foster-Nyarko E."/>
            <person name="Jarju S."/>
            <person name="Secka A."/>
            <person name="Antonio M."/>
            <person name="Oren A."/>
            <person name="Chaudhuri R.R."/>
            <person name="La Ragione R."/>
            <person name="Hildebrand F."/>
            <person name="Pallen M.J."/>
        </authorList>
    </citation>
    <scope>NUCLEOTIDE SEQUENCE</scope>
    <source>
        <strain evidence="8">ChiSjej5B23-6657</strain>
    </source>
</reference>
<dbReference type="InterPro" id="IPR023210">
    <property type="entry name" value="NADP_OxRdtase_dom"/>
</dbReference>
<feature type="binding site" evidence="5">
    <location>
        <position position="114"/>
    </location>
    <ligand>
        <name>substrate</name>
    </ligand>
</feature>
<dbReference type="PROSITE" id="PS00798">
    <property type="entry name" value="ALDOKETO_REDUCTASE_1"/>
    <property type="match status" value="1"/>
</dbReference>
<dbReference type="PANTHER" id="PTHR43827">
    <property type="entry name" value="2,5-DIKETO-D-GLUCONIC ACID REDUCTASE"/>
    <property type="match status" value="1"/>
</dbReference>
<evidence type="ECO:0000256" key="5">
    <source>
        <dbReference type="PIRSR" id="PIRSR000097-2"/>
    </source>
</evidence>
<comment type="similarity">
    <text evidence="1">Belongs to the aldo/keto reductase family.</text>
</comment>
<dbReference type="AlphaFoldDB" id="A0A9D1E8S3"/>
<comment type="caution">
    <text evidence="8">The sequence shown here is derived from an EMBL/GenBank/DDBJ whole genome shotgun (WGS) entry which is preliminary data.</text>
</comment>
<dbReference type="PRINTS" id="PR00069">
    <property type="entry name" value="ALDKETRDTASE"/>
</dbReference>
<sequence>MINVQKTVIYHNGINAPSIGYGTYKTPPEDTTEAVFTALKLGYRHIDTAVYYGNEKAVGEGVRKAMEEFGLEREEISVATKVWNTDRGYEKTLAAFEKSMNELDLGYVDLYLIHWPANRKMFGDQAEEINASTWRALEECYQSGRAKAIGVSNFLPHHLEELAATARIKPMVNQIEFHPGWAHLDIVDYCLKNDIIPEAWSPMARSGALSNETLISLAEKYGKTPAQICLRWVLQHGLRPIPKSVTPSRMAENLDIYDFHIEEADMAAIDALENCGGSCHNPDTIELY</sequence>
<feature type="site" description="Lowers pKa of active site Tyr" evidence="6">
    <location>
        <position position="81"/>
    </location>
</feature>
<evidence type="ECO:0000256" key="6">
    <source>
        <dbReference type="PIRSR" id="PIRSR000097-3"/>
    </source>
</evidence>
<feature type="domain" description="NADP-dependent oxidoreductase" evidence="7">
    <location>
        <begin position="19"/>
        <end position="273"/>
    </location>
</feature>
<dbReference type="Pfam" id="PF00248">
    <property type="entry name" value="Aldo_ket_red"/>
    <property type="match status" value="1"/>
</dbReference>
<dbReference type="CDD" id="cd19071">
    <property type="entry name" value="AKR_AKR1-5-like"/>
    <property type="match status" value="1"/>
</dbReference>
<dbReference type="PIRSF" id="PIRSF000097">
    <property type="entry name" value="AKR"/>
    <property type="match status" value="1"/>
</dbReference>
<dbReference type="FunFam" id="3.20.20.100:FF:000015">
    <property type="entry name" value="Oxidoreductase, aldo/keto reductase family"/>
    <property type="match status" value="1"/>
</dbReference>
<reference evidence="8" key="1">
    <citation type="submission" date="2020-10" db="EMBL/GenBank/DDBJ databases">
        <authorList>
            <person name="Gilroy R."/>
        </authorList>
    </citation>
    <scope>NUCLEOTIDE SEQUENCE</scope>
    <source>
        <strain evidence="8">ChiSjej5B23-6657</strain>
    </source>
</reference>
<protein>
    <submittedName>
        <fullName evidence="8">Aldo/keto reductase</fullName>
    </submittedName>
</protein>